<protein>
    <submittedName>
        <fullName evidence="1">Uncharacterized protein</fullName>
    </submittedName>
</protein>
<gene>
    <name evidence="1" type="ORF">DPMN_068106</name>
</gene>
<evidence type="ECO:0000313" key="2">
    <source>
        <dbReference type="Proteomes" id="UP000828390"/>
    </source>
</evidence>
<sequence length="59" mass="6416">MDAIPVQYATNPFSPAAVKTVEGPGLALVFNLRVCPLEWIYGSRKFVLPSASTQRHSSP</sequence>
<proteinExistence type="predicted"/>
<name>A0A9D4BTY7_DREPO</name>
<dbReference type="Proteomes" id="UP000828390">
    <property type="component" value="Unassembled WGS sequence"/>
</dbReference>
<dbReference type="AlphaFoldDB" id="A0A9D4BTY7"/>
<organism evidence="1 2">
    <name type="scientific">Dreissena polymorpha</name>
    <name type="common">Zebra mussel</name>
    <name type="synonym">Mytilus polymorpha</name>
    <dbReference type="NCBI Taxonomy" id="45954"/>
    <lineage>
        <taxon>Eukaryota</taxon>
        <taxon>Metazoa</taxon>
        <taxon>Spiralia</taxon>
        <taxon>Lophotrochozoa</taxon>
        <taxon>Mollusca</taxon>
        <taxon>Bivalvia</taxon>
        <taxon>Autobranchia</taxon>
        <taxon>Heteroconchia</taxon>
        <taxon>Euheterodonta</taxon>
        <taxon>Imparidentia</taxon>
        <taxon>Neoheterodontei</taxon>
        <taxon>Myida</taxon>
        <taxon>Dreissenoidea</taxon>
        <taxon>Dreissenidae</taxon>
        <taxon>Dreissena</taxon>
    </lineage>
</organism>
<dbReference type="EMBL" id="JAIWYP010000014">
    <property type="protein sequence ID" value="KAH3708649.1"/>
    <property type="molecule type" value="Genomic_DNA"/>
</dbReference>
<evidence type="ECO:0000313" key="1">
    <source>
        <dbReference type="EMBL" id="KAH3708649.1"/>
    </source>
</evidence>
<comment type="caution">
    <text evidence="1">The sequence shown here is derived from an EMBL/GenBank/DDBJ whole genome shotgun (WGS) entry which is preliminary data.</text>
</comment>
<accession>A0A9D4BTY7</accession>
<keyword evidence="2" id="KW-1185">Reference proteome</keyword>
<reference evidence="1" key="2">
    <citation type="submission" date="2020-11" db="EMBL/GenBank/DDBJ databases">
        <authorList>
            <person name="McCartney M.A."/>
            <person name="Auch B."/>
            <person name="Kono T."/>
            <person name="Mallez S."/>
            <person name="Becker A."/>
            <person name="Gohl D.M."/>
            <person name="Silverstein K.A.T."/>
            <person name="Koren S."/>
            <person name="Bechman K.B."/>
            <person name="Herman A."/>
            <person name="Abrahante J.E."/>
            <person name="Garbe J."/>
        </authorList>
    </citation>
    <scope>NUCLEOTIDE SEQUENCE</scope>
    <source>
        <strain evidence="1">Duluth1</strain>
        <tissue evidence="1">Whole animal</tissue>
    </source>
</reference>
<reference evidence="1" key="1">
    <citation type="journal article" date="2019" name="bioRxiv">
        <title>The Genome of the Zebra Mussel, Dreissena polymorpha: A Resource for Invasive Species Research.</title>
        <authorList>
            <person name="McCartney M.A."/>
            <person name="Auch B."/>
            <person name="Kono T."/>
            <person name="Mallez S."/>
            <person name="Zhang Y."/>
            <person name="Obille A."/>
            <person name="Becker A."/>
            <person name="Abrahante J.E."/>
            <person name="Garbe J."/>
            <person name="Badalamenti J.P."/>
            <person name="Herman A."/>
            <person name="Mangelson H."/>
            <person name="Liachko I."/>
            <person name="Sullivan S."/>
            <person name="Sone E.D."/>
            <person name="Koren S."/>
            <person name="Silverstein K.A.T."/>
            <person name="Beckman K.B."/>
            <person name="Gohl D.M."/>
        </authorList>
    </citation>
    <scope>NUCLEOTIDE SEQUENCE</scope>
    <source>
        <strain evidence="1">Duluth1</strain>
        <tissue evidence="1">Whole animal</tissue>
    </source>
</reference>